<evidence type="ECO:0000256" key="2">
    <source>
        <dbReference type="ARBA" id="ARBA00022603"/>
    </source>
</evidence>
<keyword evidence="2 5" id="KW-0489">Methyltransferase</keyword>
<dbReference type="InterPro" id="IPR000780">
    <property type="entry name" value="CheR_MeTrfase"/>
</dbReference>
<dbReference type="GO" id="GO:0032259">
    <property type="term" value="P:methylation"/>
    <property type="evidence" value="ECO:0007669"/>
    <property type="project" value="UniProtKB-KW"/>
</dbReference>
<comment type="function">
    <text evidence="5">Methylation of the membrane-bound methyl-accepting chemotaxis proteins (MCP) to form gamma-glutamyl methyl ester residues in MCP.</text>
</comment>
<sequence>MTVNEPGREFPYRQEDFDAIRQRLYQVAGISMSDSKQQLVYSRISRRLRALGLASFADYLAYLRHHGEEQQEFVNALTTNLTAFFREAHHFDLMKRYLQAHAAPGHRFRLWCAASSTGEEPYSMAMAALEALGEAPPVRILATDIDSRVLAVAAAGIYDQERVRDISRERLKRFFLKGAGGQTGRVKVRRQLRELVEFRSLNLLAPQWSLKPGFDLIFCRNVMIYFDKPTQARLLDRMLGLLSPEGLYVAGHSESFDHMSDRVRLVDKTTYRAVPAAGREVRA</sequence>
<accession>A0ABU3VUN3</accession>
<reference evidence="7 8" key="1">
    <citation type="submission" date="2023-10" db="EMBL/GenBank/DDBJ databases">
        <title>Characteristics and mechanism of a salt-tolerant marine origin heterotrophic nitrifying- aerobic denitrifying bacteria Marinobacter xestospongiae HN1.</title>
        <authorList>
            <person name="Qi R."/>
        </authorList>
    </citation>
    <scope>NUCLEOTIDE SEQUENCE [LARGE SCALE GENOMIC DNA]</scope>
    <source>
        <strain evidence="7 8">HN1</strain>
    </source>
</reference>
<dbReference type="PROSITE" id="PS50123">
    <property type="entry name" value="CHER"/>
    <property type="match status" value="1"/>
</dbReference>
<dbReference type="SUPFAM" id="SSF47757">
    <property type="entry name" value="Chemotaxis receptor methyltransferase CheR, N-terminal domain"/>
    <property type="match status" value="1"/>
</dbReference>
<dbReference type="InterPro" id="IPR036804">
    <property type="entry name" value="CheR_N_sf"/>
</dbReference>
<evidence type="ECO:0000313" key="8">
    <source>
        <dbReference type="Proteomes" id="UP001269819"/>
    </source>
</evidence>
<comment type="caution">
    <text evidence="7">The sequence shown here is derived from an EMBL/GenBank/DDBJ whole genome shotgun (WGS) entry which is preliminary data.</text>
</comment>
<dbReference type="GO" id="GO:0008168">
    <property type="term" value="F:methyltransferase activity"/>
    <property type="evidence" value="ECO:0007669"/>
    <property type="project" value="UniProtKB-KW"/>
</dbReference>
<evidence type="ECO:0000313" key="7">
    <source>
        <dbReference type="EMBL" id="MDV2077911.1"/>
    </source>
</evidence>
<dbReference type="SUPFAM" id="SSF53335">
    <property type="entry name" value="S-adenosyl-L-methionine-dependent methyltransferases"/>
    <property type="match status" value="1"/>
</dbReference>
<dbReference type="InterPro" id="IPR022641">
    <property type="entry name" value="CheR_N"/>
</dbReference>
<protein>
    <recommendedName>
        <fullName evidence="5">Chemotaxis protein methyltransferase</fullName>
        <ecNumber evidence="5">2.1.1.80</ecNumber>
    </recommendedName>
</protein>
<name>A0ABU3VUN3_9GAMM</name>
<dbReference type="Pfam" id="PF03705">
    <property type="entry name" value="CheR_N"/>
    <property type="match status" value="1"/>
</dbReference>
<gene>
    <name evidence="7" type="ORF">RYS15_04420</name>
</gene>
<dbReference type="PANTHER" id="PTHR24422:SF19">
    <property type="entry name" value="CHEMOTAXIS PROTEIN METHYLTRANSFERASE"/>
    <property type="match status" value="1"/>
</dbReference>
<dbReference type="EMBL" id="JAWIIJ010000002">
    <property type="protein sequence ID" value="MDV2077911.1"/>
    <property type="molecule type" value="Genomic_DNA"/>
</dbReference>
<evidence type="ECO:0000256" key="4">
    <source>
        <dbReference type="ARBA" id="ARBA00022691"/>
    </source>
</evidence>
<organism evidence="7 8">
    <name type="scientific">Marinobacter xestospongiae</name>
    <dbReference type="NCBI Taxonomy" id="994319"/>
    <lineage>
        <taxon>Bacteria</taxon>
        <taxon>Pseudomonadati</taxon>
        <taxon>Pseudomonadota</taxon>
        <taxon>Gammaproteobacteria</taxon>
        <taxon>Pseudomonadales</taxon>
        <taxon>Marinobacteraceae</taxon>
        <taxon>Marinobacter</taxon>
    </lineage>
</organism>
<dbReference type="EC" id="2.1.1.80" evidence="5"/>
<evidence type="ECO:0000256" key="5">
    <source>
        <dbReference type="PIRNR" id="PIRNR000410"/>
    </source>
</evidence>
<evidence type="ECO:0000256" key="1">
    <source>
        <dbReference type="ARBA" id="ARBA00001541"/>
    </source>
</evidence>
<comment type="catalytic activity">
    <reaction evidence="1 5">
        <text>L-glutamyl-[protein] + S-adenosyl-L-methionine = [protein]-L-glutamate 5-O-methyl ester + S-adenosyl-L-homocysteine</text>
        <dbReference type="Rhea" id="RHEA:24452"/>
        <dbReference type="Rhea" id="RHEA-COMP:10208"/>
        <dbReference type="Rhea" id="RHEA-COMP:10311"/>
        <dbReference type="ChEBI" id="CHEBI:29973"/>
        <dbReference type="ChEBI" id="CHEBI:57856"/>
        <dbReference type="ChEBI" id="CHEBI:59789"/>
        <dbReference type="ChEBI" id="CHEBI:82795"/>
        <dbReference type="EC" id="2.1.1.80"/>
    </reaction>
</comment>
<evidence type="ECO:0000256" key="3">
    <source>
        <dbReference type="ARBA" id="ARBA00022679"/>
    </source>
</evidence>
<keyword evidence="8" id="KW-1185">Reference proteome</keyword>
<dbReference type="Proteomes" id="UP001269819">
    <property type="component" value="Unassembled WGS sequence"/>
</dbReference>
<dbReference type="PIRSF" id="PIRSF000410">
    <property type="entry name" value="CheR"/>
    <property type="match status" value="1"/>
</dbReference>
<dbReference type="RefSeq" id="WP_316972775.1">
    <property type="nucleotide sequence ID" value="NZ_JAWIIJ010000002.1"/>
</dbReference>
<dbReference type="InterPro" id="IPR029063">
    <property type="entry name" value="SAM-dependent_MTases_sf"/>
</dbReference>
<dbReference type="SMART" id="SM00138">
    <property type="entry name" value="MeTrc"/>
    <property type="match status" value="1"/>
</dbReference>
<dbReference type="PRINTS" id="PR00996">
    <property type="entry name" value="CHERMTFRASE"/>
</dbReference>
<dbReference type="CDD" id="cd02440">
    <property type="entry name" value="AdoMet_MTases"/>
    <property type="match status" value="1"/>
</dbReference>
<evidence type="ECO:0000259" key="6">
    <source>
        <dbReference type="PROSITE" id="PS50123"/>
    </source>
</evidence>
<dbReference type="Gene3D" id="1.10.155.10">
    <property type="entry name" value="Chemotaxis receptor methyltransferase CheR, N-terminal domain"/>
    <property type="match status" value="1"/>
</dbReference>
<keyword evidence="4 5" id="KW-0949">S-adenosyl-L-methionine</keyword>
<proteinExistence type="predicted"/>
<dbReference type="InterPro" id="IPR022642">
    <property type="entry name" value="CheR_C"/>
</dbReference>
<feature type="domain" description="CheR-type methyltransferase" evidence="6">
    <location>
        <begin position="5"/>
        <end position="276"/>
    </location>
</feature>
<dbReference type="InterPro" id="IPR026024">
    <property type="entry name" value="Chemotaxis_MeTrfase_CheR"/>
</dbReference>
<dbReference type="Gene3D" id="3.40.50.150">
    <property type="entry name" value="Vaccinia Virus protein VP39"/>
    <property type="match status" value="1"/>
</dbReference>
<dbReference type="Pfam" id="PF01739">
    <property type="entry name" value="CheR"/>
    <property type="match status" value="1"/>
</dbReference>
<keyword evidence="3 5" id="KW-0808">Transferase</keyword>
<dbReference type="InterPro" id="IPR050903">
    <property type="entry name" value="Bact_Chemotaxis_MeTrfase"/>
</dbReference>
<dbReference type="PANTHER" id="PTHR24422">
    <property type="entry name" value="CHEMOTAXIS PROTEIN METHYLTRANSFERASE"/>
    <property type="match status" value="1"/>
</dbReference>